<dbReference type="InterPro" id="IPR001387">
    <property type="entry name" value="Cro/C1-type_HTH"/>
</dbReference>
<dbReference type="Pfam" id="PF21716">
    <property type="entry name" value="dnstrm_HI1420"/>
    <property type="match status" value="1"/>
</dbReference>
<feature type="domain" description="HTH cro/C1-type" evidence="1">
    <location>
        <begin position="50"/>
        <end position="92"/>
    </location>
</feature>
<dbReference type="NCBIfam" id="TIGR02684">
    <property type="entry name" value="dnstrm_HI1420"/>
    <property type="match status" value="1"/>
</dbReference>
<dbReference type="PANTHER" id="PTHR40275:SF1">
    <property type="entry name" value="SSL7038 PROTEIN"/>
    <property type="match status" value="1"/>
</dbReference>
<dbReference type="EMBL" id="PGGM01000006">
    <property type="protein sequence ID" value="PSH63558.1"/>
    <property type="molecule type" value="Genomic_DNA"/>
</dbReference>
<dbReference type="SMART" id="SM00530">
    <property type="entry name" value="HTH_XRE"/>
    <property type="match status" value="1"/>
</dbReference>
<gene>
    <name evidence="2" type="ORF">CU103_14955</name>
</gene>
<dbReference type="Gene3D" id="1.10.260.40">
    <property type="entry name" value="lambda repressor-like DNA-binding domains"/>
    <property type="match status" value="1"/>
</dbReference>
<accession>A0A2P7BAR2</accession>
<keyword evidence="3" id="KW-1185">Reference proteome</keyword>
<evidence type="ECO:0000313" key="3">
    <source>
        <dbReference type="Proteomes" id="UP000241764"/>
    </source>
</evidence>
<organism evidence="2 3">
    <name type="scientific">Phyllobacterium sophorae</name>
    <dbReference type="NCBI Taxonomy" id="1520277"/>
    <lineage>
        <taxon>Bacteria</taxon>
        <taxon>Pseudomonadati</taxon>
        <taxon>Pseudomonadota</taxon>
        <taxon>Alphaproteobacteria</taxon>
        <taxon>Hyphomicrobiales</taxon>
        <taxon>Phyllobacteriaceae</taxon>
        <taxon>Phyllobacterium</taxon>
    </lineage>
</organism>
<dbReference type="PANTHER" id="PTHR40275">
    <property type="entry name" value="SSL7038 PROTEIN"/>
    <property type="match status" value="1"/>
</dbReference>
<dbReference type="CDD" id="cd00093">
    <property type="entry name" value="HTH_XRE"/>
    <property type="match status" value="1"/>
</dbReference>
<dbReference type="Proteomes" id="UP000241764">
    <property type="component" value="Unassembled WGS sequence"/>
</dbReference>
<dbReference type="PROSITE" id="PS50943">
    <property type="entry name" value="HTH_CROC1"/>
    <property type="match status" value="1"/>
</dbReference>
<reference evidence="3" key="1">
    <citation type="submission" date="2017-11" db="EMBL/GenBank/DDBJ databases">
        <authorList>
            <person name="Kuznetsova I."/>
            <person name="Sazanova A."/>
            <person name="Chirak E."/>
            <person name="Safronova V."/>
            <person name="Willems A."/>
        </authorList>
    </citation>
    <scope>NUCLEOTIDE SEQUENCE [LARGE SCALE GENOMIC DNA]</scope>
    <source>
        <strain evidence="3">CCBAU 03422</strain>
    </source>
</reference>
<protein>
    <submittedName>
        <fullName evidence="2">Putative addiction module antidote protein</fullName>
    </submittedName>
</protein>
<dbReference type="InterPro" id="IPR010982">
    <property type="entry name" value="Lambda_DNA-bd_dom_sf"/>
</dbReference>
<dbReference type="InterPro" id="IPR014057">
    <property type="entry name" value="HI1420"/>
</dbReference>
<comment type="caution">
    <text evidence="2">The sequence shown here is derived from an EMBL/GenBank/DDBJ whole genome shotgun (WGS) entry which is preliminary data.</text>
</comment>
<evidence type="ECO:0000259" key="1">
    <source>
        <dbReference type="PROSITE" id="PS50943"/>
    </source>
</evidence>
<dbReference type="SUPFAM" id="SSF47413">
    <property type="entry name" value="lambda repressor-like DNA-binding domains"/>
    <property type="match status" value="1"/>
</dbReference>
<sequence length="102" mass="10910">MLIKLSPYDAAQLLDSEEMIEEYLLAVCEDGTSSEIARALGAIARARGITELAHKTGLTRQALYKALSGEGNPELATITKVAEALGLRLTLVRAPKNKQDAA</sequence>
<dbReference type="OrthoDB" id="9798416at2"/>
<dbReference type="GO" id="GO:0003677">
    <property type="term" value="F:DNA binding"/>
    <property type="evidence" value="ECO:0007669"/>
    <property type="project" value="InterPro"/>
</dbReference>
<name>A0A2P7BAR2_9HYPH</name>
<evidence type="ECO:0000313" key="2">
    <source>
        <dbReference type="EMBL" id="PSH63558.1"/>
    </source>
</evidence>
<proteinExistence type="predicted"/>
<dbReference type="AlphaFoldDB" id="A0A2P7BAR2"/>